<dbReference type="SMART" id="SM00338">
    <property type="entry name" value="BRLZ"/>
    <property type="match status" value="1"/>
</dbReference>
<feature type="region of interest" description="Disordered" evidence="26">
    <location>
        <begin position="781"/>
        <end position="802"/>
    </location>
</feature>
<keyword evidence="22" id="KW-0539">Nucleus</keyword>
<evidence type="ECO:0000313" key="28">
    <source>
        <dbReference type="EMBL" id="CAK6977323.1"/>
    </source>
</evidence>
<feature type="region of interest" description="Disordered" evidence="26">
    <location>
        <begin position="491"/>
        <end position="562"/>
    </location>
</feature>
<evidence type="ECO:0000256" key="18">
    <source>
        <dbReference type="ARBA" id="ARBA00023163"/>
    </source>
</evidence>
<keyword evidence="8" id="KW-0812">Transmembrane</keyword>
<dbReference type="InterPro" id="IPR008917">
    <property type="entry name" value="TF_DNA-bd_sf"/>
</dbReference>
<dbReference type="GO" id="GO:0005634">
    <property type="term" value="C:nucleus"/>
    <property type="evidence" value="ECO:0007669"/>
    <property type="project" value="UniProtKB-SubCell"/>
</dbReference>
<feature type="compositionally biased region" description="Basic and acidic residues" evidence="26">
    <location>
        <begin position="213"/>
        <end position="231"/>
    </location>
</feature>
<keyword evidence="10" id="KW-0735">Signal-anchor</keyword>
<evidence type="ECO:0000256" key="14">
    <source>
        <dbReference type="ARBA" id="ARBA00023121"/>
    </source>
</evidence>
<dbReference type="InterPro" id="IPR004827">
    <property type="entry name" value="bZIP"/>
</dbReference>
<keyword evidence="9" id="KW-0256">Endoplasmic reticulum</keyword>
<evidence type="ECO:0000256" key="17">
    <source>
        <dbReference type="ARBA" id="ARBA00023159"/>
    </source>
</evidence>
<keyword evidence="14" id="KW-0446">Lipid-binding</keyword>
<evidence type="ECO:0000256" key="7">
    <source>
        <dbReference type="ARBA" id="ARBA00022548"/>
    </source>
</evidence>
<comment type="subcellular location">
    <subcellularLocation>
        <location evidence="3">Endoplasmic reticulum membrane</location>
        <topology evidence="3">Single-pass type II membrane protein</topology>
    </subcellularLocation>
    <subcellularLocation>
        <location evidence="2">Endoplasmic reticulum membrane</location>
        <topology evidence="2">Single-pass type III membrane protein</topology>
    </subcellularLocation>
    <subcellularLocation>
        <location evidence="1">Nucleus</location>
    </subcellularLocation>
</comment>
<keyword evidence="11" id="KW-1133">Transmembrane helix</keyword>
<comment type="caution">
    <text evidence="28">The sequence shown here is derived from an EMBL/GenBank/DDBJ whole genome shotgun (WGS) entry which is preliminary data.</text>
</comment>
<dbReference type="GO" id="GO:0000978">
    <property type="term" value="F:RNA polymerase II cis-regulatory region sequence-specific DNA binding"/>
    <property type="evidence" value="ECO:0007669"/>
    <property type="project" value="InterPro"/>
</dbReference>
<feature type="compositionally biased region" description="Basic residues" evidence="26">
    <location>
        <begin position="793"/>
        <end position="802"/>
    </location>
</feature>
<keyword evidence="13" id="KW-0443">Lipid metabolism</keyword>
<evidence type="ECO:0000256" key="3">
    <source>
        <dbReference type="ARBA" id="ARBA00004648"/>
    </source>
</evidence>
<dbReference type="PROSITE" id="PS00036">
    <property type="entry name" value="BZIP_BASIC"/>
    <property type="match status" value="1"/>
</dbReference>
<keyword evidence="15" id="KW-0238">DNA-binding</keyword>
<dbReference type="PROSITE" id="PS50217">
    <property type="entry name" value="BZIP"/>
    <property type="match status" value="1"/>
</dbReference>
<evidence type="ECO:0000256" key="23">
    <source>
        <dbReference type="ARBA" id="ARBA00030985"/>
    </source>
</evidence>
<keyword evidence="29" id="KW-1185">Reference proteome</keyword>
<sequence length="802" mass="88453">MLYLKKYFTEGLIQFTILLSLIGVRVDVDTYLSNQLPPLREIILGPSSAYTQTQFHNLRNTLDGYGIHPKSVDLDHFFTTRRLLNQVRQLDRLSVPSTELSTWLVHRDSETVVSASSQSSPSITLDNGAGLEDVNNPDATPAMRGGSGASESTYNLNAADGSLGAVAPEGNQEQESRNGNDDLTKEDIDLIDILWRQDIDLGAGREVFNYSNRQKESEEEKQPSPPENKDGNEEEQESWRNGVNLQGAQPVDGETGESIPEQLPGLGSQTSLSLQECLRLLEATFPFGEESEFPAPVVTPEISVSTEEVPSTSQGLTVAPQLPPAEPQLDLEQQWQDIMAIMELQAMEVNNSDTSSGNGSDTSGTTESNTSANFELSNRSTPINQDVSLHQASLPSCSQDFPQIFNTQIDSASITPRTTMLRVSSGNSSNINSTFGATNLTGIFLPPHINSTSNNVTSTPILPDPFSTLLEESMLDEISLLDLAMEEGFSQAQASQLEDELDSDSGLSLDSSHSPASPSSSETSCSSAASSSSTSATFSEEGAVGYSTDSEVATVEPEEGAVGGYQPGYSKLCRMSYQDPSQFHSLPQLDSISHNHTYNLPLSSPFSEHPELPIATGKKSVRDKQSSKLQPPQDLLDKHSSRDERRARSMKIPFSNEKIINLPVEEFNELLAKHHLSEPQLALIRDIRRRGKNKMAAQNCRKRKLDTIINLEQGVQDLRRDKARLLKEKMEFIRSLRQMKQKMQSLYQEVFTQLRDEEGRPYPPSEYSLQYSADGSVLIMPRGVTTAEQNRKPEKKQKDKKK</sequence>
<evidence type="ECO:0000256" key="26">
    <source>
        <dbReference type="SAM" id="MobiDB-lite"/>
    </source>
</evidence>
<keyword evidence="7" id="KW-0153">Cholesterol metabolism</keyword>
<dbReference type="AlphaFoldDB" id="A0AAV1Q116"/>
<keyword evidence="19" id="KW-1207">Sterol metabolism</keyword>
<evidence type="ECO:0000256" key="5">
    <source>
        <dbReference type="ARBA" id="ARBA00020485"/>
    </source>
</evidence>
<evidence type="ECO:0000256" key="19">
    <source>
        <dbReference type="ARBA" id="ARBA00023166"/>
    </source>
</evidence>
<dbReference type="Gene3D" id="1.10.880.10">
    <property type="entry name" value="Transcription factor, Skn-1-like, DNA-binding domain"/>
    <property type="match status" value="1"/>
</dbReference>
<dbReference type="SUPFAM" id="SSF47454">
    <property type="entry name" value="A DNA-binding domain in eukaryotic transcription factors"/>
    <property type="match status" value="1"/>
</dbReference>
<evidence type="ECO:0000256" key="16">
    <source>
        <dbReference type="ARBA" id="ARBA00023136"/>
    </source>
</evidence>
<gene>
    <name evidence="28" type="ORF">FSCOSCO3_A009641</name>
</gene>
<feature type="region of interest" description="Disordered" evidence="26">
    <location>
        <begin position="602"/>
        <end position="649"/>
    </location>
</feature>
<dbReference type="InterPro" id="IPR047167">
    <property type="entry name" value="NFE2-like"/>
</dbReference>
<feature type="compositionally biased region" description="Low complexity" evidence="26">
    <location>
        <begin position="504"/>
        <end position="540"/>
    </location>
</feature>
<accession>A0AAV1Q116</accession>
<proteinExistence type="inferred from homology"/>
<dbReference type="FunFam" id="1.10.880.10:FF:000001">
    <property type="entry name" value="Nuclear factor erythroid 2-related factor 2"/>
    <property type="match status" value="1"/>
</dbReference>
<evidence type="ECO:0000256" key="13">
    <source>
        <dbReference type="ARBA" id="ARBA00023098"/>
    </source>
</evidence>
<feature type="compositionally biased region" description="Basic and acidic residues" evidence="26">
    <location>
        <begin position="635"/>
        <end position="647"/>
    </location>
</feature>
<feature type="compositionally biased region" description="Low complexity" evidence="26">
    <location>
        <begin position="350"/>
        <end position="371"/>
    </location>
</feature>
<evidence type="ECO:0000256" key="20">
    <source>
        <dbReference type="ARBA" id="ARBA00023180"/>
    </source>
</evidence>
<keyword evidence="17" id="KW-0010">Activator</keyword>
<feature type="compositionally biased region" description="Basic and acidic residues" evidence="26">
    <location>
        <begin position="174"/>
        <end position="183"/>
    </location>
</feature>
<evidence type="ECO:0000256" key="22">
    <source>
        <dbReference type="ARBA" id="ARBA00023242"/>
    </source>
</evidence>
<dbReference type="GO" id="GO:0008203">
    <property type="term" value="P:cholesterol metabolic process"/>
    <property type="evidence" value="ECO:0007669"/>
    <property type="project" value="UniProtKB-KW"/>
</dbReference>
<evidence type="ECO:0000259" key="27">
    <source>
        <dbReference type="PROSITE" id="PS50217"/>
    </source>
</evidence>
<evidence type="ECO:0000256" key="9">
    <source>
        <dbReference type="ARBA" id="ARBA00022824"/>
    </source>
</evidence>
<dbReference type="GO" id="GO:0005789">
    <property type="term" value="C:endoplasmic reticulum membrane"/>
    <property type="evidence" value="ECO:0007669"/>
    <property type="project" value="UniProtKB-SubCell"/>
</dbReference>
<keyword evidence="21" id="KW-0753">Steroid metabolism</keyword>
<reference evidence="28 29" key="1">
    <citation type="submission" date="2024-01" db="EMBL/GenBank/DDBJ databases">
        <authorList>
            <person name="Alioto T."/>
            <person name="Alioto T."/>
            <person name="Gomez Garrido J."/>
        </authorList>
    </citation>
    <scope>NUCLEOTIDE SEQUENCE [LARGE SCALE GENOMIC DNA]</scope>
</reference>
<name>A0AAV1Q116_SCOSC</name>
<keyword evidence="16" id="KW-0472">Membrane</keyword>
<dbReference type="PANTHER" id="PTHR24411:SF31">
    <property type="entry name" value="ENDOPLASMIC RETICULUM MEMBRANE SENSOR NFE2L1"/>
    <property type="match status" value="1"/>
</dbReference>
<keyword evidence="25" id="KW-0175">Coiled coil</keyword>
<evidence type="ECO:0000256" key="8">
    <source>
        <dbReference type="ARBA" id="ARBA00022692"/>
    </source>
</evidence>
<feature type="region of interest" description="Disordered" evidence="26">
    <location>
        <begin position="350"/>
        <end position="377"/>
    </location>
</feature>
<feature type="region of interest" description="Disordered" evidence="26">
    <location>
        <begin position="115"/>
        <end position="183"/>
    </location>
</feature>
<evidence type="ECO:0000256" key="15">
    <source>
        <dbReference type="ARBA" id="ARBA00023125"/>
    </source>
</evidence>
<protein>
    <recommendedName>
        <fullName evidence="5">Endoplasmic reticulum membrane sensor NFE2L1</fullName>
    </recommendedName>
    <alternativeName>
        <fullName evidence="24">Nuclear factor erythroid 2-related factor 1</fullName>
    </alternativeName>
    <alternativeName>
        <fullName evidence="23">Nuclear factor, erythroid derived 2, like 1</fullName>
    </alternativeName>
</protein>
<evidence type="ECO:0000256" key="25">
    <source>
        <dbReference type="SAM" id="Coils"/>
    </source>
</evidence>
<feature type="domain" description="BZIP" evidence="27">
    <location>
        <begin position="683"/>
        <end position="746"/>
    </location>
</feature>
<organism evidence="28 29">
    <name type="scientific">Scomber scombrus</name>
    <name type="common">Atlantic mackerel</name>
    <name type="synonym">Scomber vernalis</name>
    <dbReference type="NCBI Taxonomy" id="13677"/>
    <lineage>
        <taxon>Eukaryota</taxon>
        <taxon>Metazoa</taxon>
        <taxon>Chordata</taxon>
        <taxon>Craniata</taxon>
        <taxon>Vertebrata</taxon>
        <taxon>Euteleostomi</taxon>
        <taxon>Actinopterygii</taxon>
        <taxon>Neopterygii</taxon>
        <taxon>Teleostei</taxon>
        <taxon>Neoteleostei</taxon>
        <taxon>Acanthomorphata</taxon>
        <taxon>Pelagiaria</taxon>
        <taxon>Scombriformes</taxon>
        <taxon>Scombridae</taxon>
        <taxon>Scomber</taxon>
    </lineage>
</organism>
<dbReference type="EMBL" id="CAWUFR010000403">
    <property type="protein sequence ID" value="CAK6977323.1"/>
    <property type="molecule type" value="Genomic_DNA"/>
</dbReference>
<feature type="region of interest" description="Disordered" evidence="26">
    <location>
        <begin position="211"/>
        <end position="267"/>
    </location>
</feature>
<evidence type="ECO:0000256" key="24">
    <source>
        <dbReference type="ARBA" id="ARBA00031659"/>
    </source>
</evidence>
<evidence type="ECO:0000256" key="1">
    <source>
        <dbReference type="ARBA" id="ARBA00004123"/>
    </source>
</evidence>
<keyword evidence="6" id="KW-0678">Repressor</keyword>
<keyword evidence="20" id="KW-0325">Glycoprotein</keyword>
<dbReference type="GO" id="GO:0000981">
    <property type="term" value="F:DNA-binding transcription factor activity, RNA polymerase II-specific"/>
    <property type="evidence" value="ECO:0007669"/>
    <property type="project" value="TreeGrafter"/>
</dbReference>
<keyword evidence="18" id="KW-0804">Transcription</keyword>
<evidence type="ECO:0000256" key="10">
    <source>
        <dbReference type="ARBA" id="ARBA00022968"/>
    </source>
</evidence>
<feature type="coiled-coil region" evidence="25">
    <location>
        <begin position="708"/>
        <end position="742"/>
    </location>
</feature>
<dbReference type="PANTHER" id="PTHR24411">
    <property type="entry name" value="NUCLEAR FACTOR ERYTHROID 2-RELATED FACTOR"/>
    <property type="match status" value="1"/>
</dbReference>
<evidence type="ECO:0000256" key="12">
    <source>
        <dbReference type="ARBA" id="ARBA00023015"/>
    </source>
</evidence>
<keyword evidence="12" id="KW-0805">Transcription regulation</keyword>
<dbReference type="Pfam" id="PF03131">
    <property type="entry name" value="bZIP_Maf"/>
    <property type="match status" value="1"/>
</dbReference>
<dbReference type="InterPro" id="IPR004826">
    <property type="entry name" value="bZIP_Maf"/>
</dbReference>
<dbReference type="Proteomes" id="UP001314229">
    <property type="component" value="Unassembled WGS sequence"/>
</dbReference>
<evidence type="ECO:0000256" key="11">
    <source>
        <dbReference type="ARBA" id="ARBA00022989"/>
    </source>
</evidence>
<evidence type="ECO:0000256" key="4">
    <source>
        <dbReference type="ARBA" id="ARBA00008157"/>
    </source>
</evidence>
<evidence type="ECO:0000256" key="21">
    <source>
        <dbReference type="ARBA" id="ARBA00023221"/>
    </source>
</evidence>
<comment type="similarity">
    <text evidence="4">Belongs to the bZIP family. CNC subfamily.</text>
</comment>
<evidence type="ECO:0000256" key="2">
    <source>
        <dbReference type="ARBA" id="ARBA00004643"/>
    </source>
</evidence>
<evidence type="ECO:0000256" key="6">
    <source>
        <dbReference type="ARBA" id="ARBA00022491"/>
    </source>
</evidence>
<dbReference type="GO" id="GO:0008289">
    <property type="term" value="F:lipid binding"/>
    <property type="evidence" value="ECO:0007669"/>
    <property type="project" value="UniProtKB-KW"/>
</dbReference>
<evidence type="ECO:0000313" key="29">
    <source>
        <dbReference type="Proteomes" id="UP001314229"/>
    </source>
</evidence>
<dbReference type="CDD" id="cd14720">
    <property type="entry name" value="bZIP_NFE2-like"/>
    <property type="match status" value="1"/>
</dbReference>